<dbReference type="InterPro" id="IPR011129">
    <property type="entry name" value="CSD"/>
</dbReference>
<evidence type="ECO:0000256" key="3">
    <source>
        <dbReference type="ARBA" id="ARBA00023015"/>
    </source>
</evidence>
<dbReference type="Gene3D" id="2.40.50.140">
    <property type="entry name" value="Nucleic acid-binding proteins"/>
    <property type="match status" value="1"/>
</dbReference>
<dbReference type="PRINTS" id="PR00050">
    <property type="entry name" value="COLDSHOCK"/>
</dbReference>
<dbReference type="Proteomes" id="UP001597109">
    <property type="component" value="Unassembled WGS sequence"/>
</dbReference>
<keyword evidence="9" id="KW-1185">Reference proteome</keyword>
<dbReference type="InterPro" id="IPR012340">
    <property type="entry name" value="NA-bd_OB-fold"/>
</dbReference>
<evidence type="ECO:0000256" key="1">
    <source>
        <dbReference type="ARBA" id="ARBA00004496"/>
    </source>
</evidence>
<dbReference type="SMART" id="SM00357">
    <property type="entry name" value="CSP"/>
    <property type="match status" value="1"/>
</dbReference>
<dbReference type="InterPro" id="IPR002059">
    <property type="entry name" value="CSP_DNA-bd"/>
</dbReference>
<dbReference type="Pfam" id="PF00313">
    <property type="entry name" value="CSD"/>
    <property type="match status" value="1"/>
</dbReference>
<dbReference type="PANTHER" id="PTHR46565">
    <property type="entry name" value="COLD SHOCK DOMAIN PROTEIN 2"/>
    <property type="match status" value="1"/>
</dbReference>
<evidence type="ECO:0000313" key="9">
    <source>
        <dbReference type="Proteomes" id="UP001597109"/>
    </source>
</evidence>
<dbReference type="PIRSF" id="PIRSF002599">
    <property type="entry name" value="Cold_shock_A"/>
    <property type="match status" value="1"/>
</dbReference>
<gene>
    <name evidence="8" type="ORF">ACFQ1X_16375</name>
</gene>
<evidence type="ECO:0000256" key="6">
    <source>
        <dbReference type="ARBA" id="ARBA00023163"/>
    </source>
</evidence>
<dbReference type="PROSITE" id="PS51857">
    <property type="entry name" value="CSD_2"/>
    <property type="match status" value="1"/>
</dbReference>
<keyword evidence="3" id="KW-0805">Transcription regulation</keyword>
<evidence type="ECO:0000256" key="2">
    <source>
        <dbReference type="ARBA" id="ARBA00022490"/>
    </source>
</evidence>
<dbReference type="EMBL" id="JBHTKI010000051">
    <property type="protein sequence ID" value="MFD1033006.1"/>
    <property type="molecule type" value="Genomic_DNA"/>
</dbReference>
<comment type="subcellular location">
    <subcellularLocation>
        <location evidence="1">Cytoplasm</location>
    </subcellularLocation>
</comment>
<evidence type="ECO:0000256" key="4">
    <source>
        <dbReference type="ARBA" id="ARBA00023125"/>
    </source>
</evidence>
<comment type="caution">
    <text evidence="8">The sequence shown here is derived from an EMBL/GenBank/DDBJ whole genome shotgun (WGS) entry which is preliminary data.</text>
</comment>
<name>A0ABW3LH73_9BACL</name>
<dbReference type="PANTHER" id="PTHR46565:SF20">
    <property type="entry name" value="COLD SHOCK DOMAIN-CONTAINING PROTEIN 4"/>
    <property type="match status" value="1"/>
</dbReference>
<evidence type="ECO:0000256" key="5">
    <source>
        <dbReference type="ARBA" id="ARBA00023159"/>
    </source>
</evidence>
<reference evidence="9" key="1">
    <citation type="journal article" date="2019" name="Int. J. Syst. Evol. Microbiol.">
        <title>The Global Catalogue of Microorganisms (GCM) 10K type strain sequencing project: providing services to taxonomists for standard genome sequencing and annotation.</title>
        <authorList>
            <consortium name="The Broad Institute Genomics Platform"/>
            <consortium name="The Broad Institute Genome Sequencing Center for Infectious Disease"/>
            <person name="Wu L."/>
            <person name="Ma J."/>
        </authorList>
    </citation>
    <scope>NUCLEOTIDE SEQUENCE [LARGE SCALE GENOMIC DNA]</scope>
    <source>
        <strain evidence="9">CCUG 56756</strain>
    </source>
</reference>
<keyword evidence="6" id="KW-0804">Transcription</keyword>
<keyword evidence="5" id="KW-0010">Activator</keyword>
<evidence type="ECO:0000259" key="7">
    <source>
        <dbReference type="PROSITE" id="PS51857"/>
    </source>
</evidence>
<dbReference type="InterPro" id="IPR012156">
    <property type="entry name" value="Cold_shock_CspA"/>
</dbReference>
<organism evidence="8 9">
    <name type="scientific">Metaplanococcus flavidus</name>
    <dbReference type="NCBI Taxonomy" id="569883"/>
    <lineage>
        <taxon>Bacteria</taxon>
        <taxon>Bacillati</taxon>
        <taxon>Bacillota</taxon>
        <taxon>Bacilli</taxon>
        <taxon>Bacillales</taxon>
        <taxon>Caryophanaceae</taxon>
        <taxon>Metaplanococcus</taxon>
    </lineage>
</organism>
<accession>A0ABW3LH73</accession>
<evidence type="ECO:0000313" key="8">
    <source>
        <dbReference type="EMBL" id="MFD1033006.1"/>
    </source>
</evidence>
<keyword evidence="2" id="KW-0963">Cytoplasm</keyword>
<sequence length="74" mass="8119">MADEVIAGSGKVKWFDGDKGYGYIVGEDGEEFFVETVSINMDLSVLMPGQAVKFNIVQGNPARERIATNVTMKF</sequence>
<dbReference type="CDD" id="cd04458">
    <property type="entry name" value="CSP_CDS"/>
    <property type="match status" value="1"/>
</dbReference>
<feature type="domain" description="CSD" evidence="7">
    <location>
        <begin position="7"/>
        <end position="72"/>
    </location>
</feature>
<protein>
    <submittedName>
        <fullName evidence="8">Cold shock domain-containing protein</fullName>
    </submittedName>
</protein>
<keyword evidence="4" id="KW-0238">DNA-binding</keyword>
<proteinExistence type="predicted"/>
<dbReference type="RefSeq" id="WP_144841250.1">
    <property type="nucleotide sequence ID" value="NZ_JBHTKI010000051.1"/>
</dbReference>
<dbReference type="SUPFAM" id="SSF50249">
    <property type="entry name" value="Nucleic acid-binding proteins"/>
    <property type="match status" value="1"/>
</dbReference>